<keyword evidence="1" id="KW-0732">Signal</keyword>
<feature type="chain" id="PRO_5011709307" evidence="1">
    <location>
        <begin position="26"/>
        <end position="116"/>
    </location>
</feature>
<protein>
    <submittedName>
        <fullName evidence="2">Uncharacterized membrane protein</fullName>
    </submittedName>
</protein>
<proteinExistence type="predicted"/>
<evidence type="ECO:0000313" key="3">
    <source>
        <dbReference type="Proteomes" id="UP000198749"/>
    </source>
</evidence>
<dbReference type="RefSeq" id="WP_091355034.1">
    <property type="nucleotide sequence ID" value="NZ_AP025284.1"/>
</dbReference>
<evidence type="ECO:0000313" key="2">
    <source>
        <dbReference type="EMBL" id="SEQ29863.1"/>
    </source>
</evidence>
<dbReference type="InterPro" id="IPR018740">
    <property type="entry name" value="DUF2282_membr"/>
</dbReference>
<reference evidence="3" key="1">
    <citation type="submission" date="2016-10" db="EMBL/GenBank/DDBJ databases">
        <authorList>
            <person name="Varghese N."/>
            <person name="Submissions S."/>
        </authorList>
    </citation>
    <scope>NUCLEOTIDE SEQUENCE [LARGE SCALE GENOMIC DNA]</scope>
    <source>
        <strain evidence="3">DSM 18887</strain>
    </source>
</reference>
<dbReference type="OrthoDB" id="1551288at2"/>
<evidence type="ECO:0000256" key="1">
    <source>
        <dbReference type="SAM" id="SignalP"/>
    </source>
</evidence>
<sequence>MNKANLATALLLGASTALLSTGSVAGPSSQLKVSETASAEVQAKVNSWLAGEEISGRKDKCFGIALAGENNCAAGAGTSCEGTSTTDFQTNAWAYAPKGTCESIVTPNGMGSLEGS</sequence>
<dbReference type="Proteomes" id="UP000198749">
    <property type="component" value="Unassembled WGS sequence"/>
</dbReference>
<organism evidence="2 3">
    <name type="scientific">Amphritea atlantica</name>
    <dbReference type="NCBI Taxonomy" id="355243"/>
    <lineage>
        <taxon>Bacteria</taxon>
        <taxon>Pseudomonadati</taxon>
        <taxon>Pseudomonadota</taxon>
        <taxon>Gammaproteobacteria</taxon>
        <taxon>Oceanospirillales</taxon>
        <taxon>Oceanospirillaceae</taxon>
        <taxon>Amphritea</taxon>
    </lineage>
</organism>
<keyword evidence="3" id="KW-1185">Reference proteome</keyword>
<dbReference type="STRING" id="355243.SAMN03080615_01103"/>
<accession>A0A1H9EXE1</accession>
<gene>
    <name evidence="2" type="ORF">SAMN03080615_01103</name>
</gene>
<feature type="signal peptide" evidence="1">
    <location>
        <begin position="1"/>
        <end position="25"/>
    </location>
</feature>
<name>A0A1H9EXE1_9GAMM</name>
<dbReference type="Pfam" id="PF10048">
    <property type="entry name" value="DUF2282"/>
    <property type="match status" value="1"/>
</dbReference>
<dbReference type="EMBL" id="FOGB01000002">
    <property type="protein sequence ID" value="SEQ29863.1"/>
    <property type="molecule type" value="Genomic_DNA"/>
</dbReference>
<dbReference type="AlphaFoldDB" id="A0A1H9EXE1"/>